<evidence type="ECO:0000256" key="8">
    <source>
        <dbReference type="ARBA" id="ARBA00022958"/>
    </source>
</evidence>
<dbReference type="GO" id="GO:0006814">
    <property type="term" value="P:sodium ion transport"/>
    <property type="evidence" value="ECO:0007669"/>
    <property type="project" value="UniProtKB-KW"/>
</dbReference>
<evidence type="ECO:0000256" key="4">
    <source>
        <dbReference type="ARBA" id="ARBA00022475"/>
    </source>
</evidence>
<evidence type="ECO:0000256" key="1">
    <source>
        <dbReference type="ARBA" id="ARBA00004401"/>
    </source>
</evidence>
<keyword evidence="6" id="KW-0740">Sodium/potassium transport</keyword>
<dbReference type="PANTHER" id="PTHR11523:SF26">
    <property type="entry name" value="SODIUM_POTASSIUM-TRANSPORTING ATPASE SUBUNIT BETA-2"/>
    <property type="match status" value="1"/>
</dbReference>
<keyword evidence="9" id="KW-0735">Signal-anchor</keyword>
<evidence type="ECO:0000256" key="5">
    <source>
        <dbReference type="ARBA" id="ARBA00022538"/>
    </source>
</evidence>
<dbReference type="AlphaFoldDB" id="A0ABD0MMM1"/>
<dbReference type="Gene3D" id="2.60.40.1660">
    <property type="entry name" value="Na, k-atpase alpha subunit"/>
    <property type="match status" value="1"/>
</dbReference>
<protein>
    <recommendedName>
        <fullName evidence="17">Sodium/potassium-transporting ATPase subunit beta-2</fullName>
    </recommendedName>
</protein>
<keyword evidence="7" id="KW-0812">Transmembrane</keyword>
<dbReference type="GO" id="GO:0005886">
    <property type="term" value="C:plasma membrane"/>
    <property type="evidence" value="ECO:0007669"/>
    <property type="project" value="UniProtKB-SubCell"/>
</dbReference>
<evidence type="ECO:0000313" key="18">
    <source>
        <dbReference type="EMBL" id="KAL0150027.1"/>
    </source>
</evidence>
<keyword evidence="11" id="KW-0915">Sodium</keyword>
<dbReference type="InterPro" id="IPR000402">
    <property type="entry name" value="Na/K_ATPase_sub_beta"/>
</dbReference>
<keyword evidence="8" id="KW-0630">Potassium</keyword>
<name>A0ABD0MMM1_CIRMR</name>
<keyword evidence="15" id="KW-0325">Glycoprotein</keyword>
<feature type="non-terminal residue" evidence="18">
    <location>
        <position position="57"/>
    </location>
</feature>
<sequence>MYVMLLTLDDYQPTWQDRLATPGMMIRPKGDPLEIVYNVDKTESWDSYIQALDNFLA</sequence>
<comment type="subcellular location">
    <subcellularLocation>
        <location evidence="1">Cell membrane</location>
        <topology evidence="1">Single-pass type II membrane protein</topology>
    </subcellularLocation>
</comment>
<evidence type="ECO:0000256" key="2">
    <source>
        <dbReference type="ARBA" id="ARBA00005876"/>
    </source>
</evidence>
<keyword evidence="13" id="KW-0472">Membrane</keyword>
<evidence type="ECO:0000256" key="7">
    <source>
        <dbReference type="ARBA" id="ARBA00022692"/>
    </source>
</evidence>
<evidence type="ECO:0000256" key="10">
    <source>
        <dbReference type="ARBA" id="ARBA00022989"/>
    </source>
</evidence>
<evidence type="ECO:0000256" key="9">
    <source>
        <dbReference type="ARBA" id="ARBA00022968"/>
    </source>
</evidence>
<organism evidence="18 19">
    <name type="scientific">Cirrhinus mrigala</name>
    <name type="common">Mrigala</name>
    <dbReference type="NCBI Taxonomy" id="683832"/>
    <lineage>
        <taxon>Eukaryota</taxon>
        <taxon>Metazoa</taxon>
        <taxon>Chordata</taxon>
        <taxon>Craniata</taxon>
        <taxon>Vertebrata</taxon>
        <taxon>Euteleostomi</taxon>
        <taxon>Actinopterygii</taxon>
        <taxon>Neopterygii</taxon>
        <taxon>Teleostei</taxon>
        <taxon>Ostariophysi</taxon>
        <taxon>Cypriniformes</taxon>
        <taxon>Cyprinidae</taxon>
        <taxon>Labeoninae</taxon>
        <taxon>Labeonini</taxon>
        <taxon>Cirrhinus</taxon>
    </lineage>
</organism>
<keyword evidence="19" id="KW-1185">Reference proteome</keyword>
<reference evidence="18 19" key="1">
    <citation type="submission" date="2024-05" db="EMBL/GenBank/DDBJ databases">
        <title>Genome sequencing and assembly of Indian major carp, Cirrhinus mrigala (Hamilton, 1822).</title>
        <authorList>
            <person name="Mohindra V."/>
            <person name="Chowdhury L.M."/>
            <person name="Lal K."/>
            <person name="Jena J.K."/>
        </authorList>
    </citation>
    <scope>NUCLEOTIDE SEQUENCE [LARGE SCALE GENOMIC DNA]</scope>
    <source>
        <strain evidence="18">CM1030</strain>
        <tissue evidence="18">Blood</tissue>
    </source>
</reference>
<evidence type="ECO:0000256" key="17">
    <source>
        <dbReference type="ARBA" id="ARBA00041202"/>
    </source>
</evidence>
<evidence type="ECO:0000313" key="19">
    <source>
        <dbReference type="Proteomes" id="UP001529510"/>
    </source>
</evidence>
<proteinExistence type="inferred from homology"/>
<keyword evidence="16" id="KW-0739">Sodium transport</keyword>
<dbReference type="PANTHER" id="PTHR11523">
    <property type="entry name" value="SODIUM/POTASSIUM-DEPENDENT ATPASE BETA SUBUNIT"/>
    <property type="match status" value="1"/>
</dbReference>
<comment type="similarity">
    <text evidence="2">Belongs to the X(+)/potassium ATPases subunit beta family.</text>
</comment>
<comment type="caution">
    <text evidence="18">The sequence shown here is derived from an EMBL/GenBank/DDBJ whole genome shotgun (WGS) entry which is preliminary data.</text>
</comment>
<dbReference type="GO" id="GO:0006813">
    <property type="term" value="P:potassium ion transport"/>
    <property type="evidence" value="ECO:0007669"/>
    <property type="project" value="UniProtKB-KW"/>
</dbReference>
<evidence type="ECO:0000256" key="6">
    <source>
        <dbReference type="ARBA" id="ARBA00022607"/>
    </source>
</evidence>
<keyword evidence="12" id="KW-0406">Ion transport</keyword>
<evidence type="ECO:0000256" key="11">
    <source>
        <dbReference type="ARBA" id="ARBA00023053"/>
    </source>
</evidence>
<evidence type="ECO:0000256" key="12">
    <source>
        <dbReference type="ARBA" id="ARBA00023065"/>
    </source>
</evidence>
<evidence type="ECO:0000256" key="14">
    <source>
        <dbReference type="ARBA" id="ARBA00023157"/>
    </source>
</evidence>
<evidence type="ECO:0000256" key="15">
    <source>
        <dbReference type="ARBA" id="ARBA00023180"/>
    </source>
</evidence>
<accession>A0ABD0MMM1</accession>
<evidence type="ECO:0000256" key="13">
    <source>
        <dbReference type="ARBA" id="ARBA00023136"/>
    </source>
</evidence>
<dbReference type="Proteomes" id="UP001529510">
    <property type="component" value="Unassembled WGS sequence"/>
</dbReference>
<gene>
    <name evidence="18" type="ORF">M9458_054686</name>
</gene>
<evidence type="ECO:0000256" key="16">
    <source>
        <dbReference type="ARBA" id="ARBA00023201"/>
    </source>
</evidence>
<evidence type="ECO:0000256" key="3">
    <source>
        <dbReference type="ARBA" id="ARBA00022448"/>
    </source>
</evidence>
<keyword evidence="5" id="KW-0633">Potassium transport</keyword>
<dbReference type="InterPro" id="IPR038702">
    <property type="entry name" value="Na/K_ATPase_sub_beta_sf"/>
</dbReference>
<keyword evidence="14" id="KW-1015">Disulfide bond</keyword>
<keyword evidence="10" id="KW-1133">Transmembrane helix</keyword>
<dbReference type="Pfam" id="PF00287">
    <property type="entry name" value="Na_K-ATPase"/>
    <property type="match status" value="1"/>
</dbReference>
<dbReference type="EMBL" id="JAMKFB020000308">
    <property type="protein sequence ID" value="KAL0150027.1"/>
    <property type="molecule type" value="Genomic_DNA"/>
</dbReference>
<keyword evidence="4" id="KW-1003">Cell membrane</keyword>
<keyword evidence="3" id="KW-0813">Transport</keyword>